<reference evidence="1 2" key="1">
    <citation type="submission" date="2021-06" db="EMBL/GenBank/DDBJ databases">
        <title>Caerostris darwini draft genome.</title>
        <authorList>
            <person name="Kono N."/>
            <person name="Arakawa K."/>
        </authorList>
    </citation>
    <scope>NUCLEOTIDE SEQUENCE [LARGE SCALE GENOMIC DNA]</scope>
</reference>
<protein>
    <submittedName>
        <fullName evidence="1">Uncharacterized protein</fullName>
    </submittedName>
</protein>
<name>A0AAV4W574_9ARAC</name>
<keyword evidence="2" id="KW-1185">Reference proteome</keyword>
<evidence type="ECO:0000313" key="1">
    <source>
        <dbReference type="EMBL" id="GIY77543.1"/>
    </source>
</evidence>
<dbReference type="EMBL" id="BPLQ01014140">
    <property type="protein sequence ID" value="GIY77543.1"/>
    <property type="molecule type" value="Genomic_DNA"/>
</dbReference>
<evidence type="ECO:0000313" key="2">
    <source>
        <dbReference type="Proteomes" id="UP001054837"/>
    </source>
</evidence>
<dbReference type="AlphaFoldDB" id="A0AAV4W574"/>
<sequence length="100" mass="11280">MKISKSPNKSCESIHRYICHTKSVNAFWNTKAIGIPMPHHLQSSLSMAKAVLLQIIYCRDQTGYTTVLSTGLFFTRVEALCLVYYPKTMQNGQAQKVVGR</sequence>
<organism evidence="1 2">
    <name type="scientific">Caerostris darwini</name>
    <dbReference type="NCBI Taxonomy" id="1538125"/>
    <lineage>
        <taxon>Eukaryota</taxon>
        <taxon>Metazoa</taxon>
        <taxon>Ecdysozoa</taxon>
        <taxon>Arthropoda</taxon>
        <taxon>Chelicerata</taxon>
        <taxon>Arachnida</taxon>
        <taxon>Araneae</taxon>
        <taxon>Araneomorphae</taxon>
        <taxon>Entelegynae</taxon>
        <taxon>Araneoidea</taxon>
        <taxon>Araneidae</taxon>
        <taxon>Caerostris</taxon>
    </lineage>
</organism>
<comment type="caution">
    <text evidence="1">The sequence shown here is derived from an EMBL/GenBank/DDBJ whole genome shotgun (WGS) entry which is preliminary data.</text>
</comment>
<proteinExistence type="predicted"/>
<dbReference type="Proteomes" id="UP001054837">
    <property type="component" value="Unassembled WGS sequence"/>
</dbReference>
<gene>
    <name evidence="1" type="ORF">CDAR_243851</name>
</gene>
<accession>A0AAV4W574</accession>